<comment type="caution">
    <text evidence="1">The sequence shown here is derived from an EMBL/GenBank/DDBJ whole genome shotgun (WGS) entry which is preliminary data.</text>
</comment>
<keyword evidence="2" id="KW-1185">Reference proteome</keyword>
<protein>
    <submittedName>
        <fullName evidence="1">Uncharacterized protein</fullName>
    </submittedName>
</protein>
<evidence type="ECO:0000313" key="2">
    <source>
        <dbReference type="Proteomes" id="UP001497680"/>
    </source>
</evidence>
<dbReference type="Proteomes" id="UP001497680">
    <property type="component" value="Unassembled WGS sequence"/>
</dbReference>
<gene>
    <name evidence="1" type="ORF">F4821DRAFT_249019</name>
</gene>
<evidence type="ECO:0000313" key="1">
    <source>
        <dbReference type="EMBL" id="KAI6081566.1"/>
    </source>
</evidence>
<sequence length="642" mass="70074">MATSREERMQQRMRGAGRHEVADDSFGFVLPGAEASSDPPPPPSIPRSEPNTSAKRRRLDPEPGQTNLQPPSSVPSSSRRTSARLSGAKADPYSAIQDDSPENVPEPPATPSPPPQEPRIEDETQESIPAIIQRPPSRGSVASRLSVGPMIEEVTESPADAPGSGHRRSVRIPESLTQSAKLLRAVADEEAGVTGELTLSSPLARKSRISGATSVRSTRSTRPSIRASLDLVSGDIDESTPVARPPRRSDGSATTGSTRSTRSQNIPVTPSLVDALSSPPEAAGTSSARKPKLKVKSKPIIEPLQAQDQVEEDEEEAQEEAQEDIEPEEEAEEAEEVDVQTAARRIGQKRPRANSPREESPELGSRVIENTRPAKKSKKKQVQASPAKQSHPKAPKAKNKAPGTRKRSDGEAIPIIVQRYTKRMHLNEDDTDADILNADIPFANRGGVNVIDVLSQICDEVIDSSLETLHEAAVNAKEAARKREFRTKLRALEAFQEELRTRLLEHTIALDTMHALKKRVRSVQKEKLTLRADIMRIRAEKEQVALKMDAVRMRHENANRETLHQLGLSSTMDDIELAMENGKSAPDLNPKEQKMAELANLELLISRVASQASTAGDGGGNLKQIKDFNAFLERAAAALERR</sequence>
<proteinExistence type="predicted"/>
<organism evidence="1 2">
    <name type="scientific">Hypoxylon rubiginosum</name>
    <dbReference type="NCBI Taxonomy" id="110542"/>
    <lineage>
        <taxon>Eukaryota</taxon>
        <taxon>Fungi</taxon>
        <taxon>Dikarya</taxon>
        <taxon>Ascomycota</taxon>
        <taxon>Pezizomycotina</taxon>
        <taxon>Sordariomycetes</taxon>
        <taxon>Xylariomycetidae</taxon>
        <taxon>Xylariales</taxon>
        <taxon>Hypoxylaceae</taxon>
        <taxon>Hypoxylon</taxon>
    </lineage>
</organism>
<accession>A0ACC0CMJ7</accession>
<reference evidence="1 2" key="1">
    <citation type="journal article" date="2022" name="New Phytol.">
        <title>Ecological generalism drives hyperdiversity of secondary metabolite gene clusters in xylarialean endophytes.</title>
        <authorList>
            <person name="Franco M.E.E."/>
            <person name="Wisecaver J.H."/>
            <person name="Arnold A.E."/>
            <person name="Ju Y.M."/>
            <person name="Slot J.C."/>
            <person name="Ahrendt S."/>
            <person name="Moore L.P."/>
            <person name="Eastman K.E."/>
            <person name="Scott K."/>
            <person name="Konkel Z."/>
            <person name="Mondo S.J."/>
            <person name="Kuo A."/>
            <person name="Hayes R.D."/>
            <person name="Haridas S."/>
            <person name="Andreopoulos B."/>
            <person name="Riley R."/>
            <person name="LaButti K."/>
            <person name="Pangilinan J."/>
            <person name="Lipzen A."/>
            <person name="Amirebrahimi M."/>
            <person name="Yan J."/>
            <person name="Adam C."/>
            <person name="Keymanesh K."/>
            <person name="Ng V."/>
            <person name="Louie K."/>
            <person name="Northen T."/>
            <person name="Drula E."/>
            <person name="Henrissat B."/>
            <person name="Hsieh H.M."/>
            <person name="Youens-Clark K."/>
            <person name="Lutzoni F."/>
            <person name="Miadlikowska J."/>
            <person name="Eastwood D.C."/>
            <person name="Hamelin R.C."/>
            <person name="Grigoriev I.V."/>
            <person name="U'Ren J.M."/>
        </authorList>
    </citation>
    <scope>NUCLEOTIDE SEQUENCE [LARGE SCALE GENOMIC DNA]</scope>
    <source>
        <strain evidence="1 2">ER1909</strain>
    </source>
</reference>
<dbReference type="EMBL" id="MU394392">
    <property type="protein sequence ID" value="KAI6081566.1"/>
    <property type="molecule type" value="Genomic_DNA"/>
</dbReference>
<name>A0ACC0CMJ7_9PEZI</name>